<sequence>MNTPPYLKKGDTIAIVAPAKAIEEKHVLVAKTFWEEQGYKVRLGQHVLGQHHYFSGTEDERYADMQTALNDDEVKAIVCARGGYGCVQILDQLNWAGMLDEPKWILGFSDVTFFHQHLNYLGVESIHATMPLNYTDNTQESLESMVNLLEGKATEYTWSCSNATEGEAEGVLLGGNLSIVYSMLGTDAHPNYNNAILYLEEVGEHLYAIDRMFFALQKAGILRKLKGLIIGGMTNIGDTTPGFGQPLEEMIKKHFRFRKLPIAFDFMAGHINDNRALRLGANYRLKVKEGQCELILKD</sequence>
<proteinExistence type="inferred from homology"/>
<dbReference type="InterPro" id="IPR027478">
    <property type="entry name" value="LdcA_N"/>
</dbReference>
<dbReference type="PIRSF" id="PIRSF028757">
    <property type="entry name" value="LD-carboxypeptidase"/>
    <property type="match status" value="1"/>
</dbReference>
<evidence type="ECO:0000256" key="1">
    <source>
        <dbReference type="ARBA" id="ARBA00010233"/>
    </source>
</evidence>
<evidence type="ECO:0000256" key="3">
    <source>
        <dbReference type="ARBA" id="ARBA00022670"/>
    </source>
</evidence>
<dbReference type="PANTHER" id="PTHR30237">
    <property type="entry name" value="MURAMOYLTETRAPEPTIDE CARBOXYPEPTIDASE"/>
    <property type="match status" value="1"/>
</dbReference>
<dbReference type="STRING" id="477690.SAMN05216474_2624"/>
<evidence type="ECO:0000256" key="4">
    <source>
        <dbReference type="ARBA" id="ARBA00022801"/>
    </source>
</evidence>
<dbReference type="GO" id="GO:0004180">
    <property type="term" value="F:carboxypeptidase activity"/>
    <property type="evidence" value="ECO:0007669"/>
    <property type="project" value="UniProtKB-KW"/>
</dbReference>
<dbReference type="EMBL" id="FPAS01000005">
    <property type="protein sequence ID" value="SFT84188.1"/>
    <property type="molecule type" value="Genomic_DNA"/>
</dbReference>
<protein>
    <submittedName>
        <fullName evidence="9">Muramoyltetrapeptide carboxypeptidase</fullName>
    </submittedName>
</protein>
<dbReference type="PANTHER" id="PTHR30237:SF2">
    <property type="entry name" value="MUREIN TETRAPEPTIDE CARBOXYPEPTIDASE"/>
    <property type="match status" value="1"/>
</dbReference>
<keyword evidence="4" id="KW-0378">Hydrolase</keyword>
<evidence type="ECO:0000256" key="5">
    <source>
        <dbReference type="ARBA" id="ARBA00022825"/>
    </source>
</evidence>
<dbReference type="InterPro" id="IPR040449">
    <property type="entry name" value="Peptidase_S66_N"/>
</dbReference>
<dbReference type="Gene3D" id="3.50.30.60">
    <property type="entry name" value="LD-carboxypeptidase A C-terminal domain-like"/>
    <property type="match status" value="1"/>
</dbReference>
<organism evidence="9 10">
    <name type="scientific">Lishizhenia tianjinensis</name>
    <dbReference type="NCBI Taxonomy" id="477690"/>
    <lineage>
        <taxon>Bacteria</taxon>
        <taxon>Pseudomonadati</taxon>
        <taxon>Bacteroidota</taxon>
        <taxon>Flavobacteriia</taxon>
        <taxon>Flavobacteriales</taxon>
        <taxon>Crocinitomicaceae</taxon>
        <taxon>Lishizhenia</taxon>
    </lineage>
</organism>
<evidence type="ECO:0000259" key="7">
    <source>
        <dbReference type="Pfam" id="PF02016"/>
    </source>
</evidence>
<keyword evidence="2 9" id="KW-0121">Carboxypeptidase</keyword>
<dbReference type="GO" id="GO:0006508">
    <property type="term" value="P:proteolysis"/>
    <property type="evidence" value="ECO:0007669"/>
    <property type="project" value="UniProtKB-KW"/>
</dbReference>
<dbReference type="AlphaFoldDB" id="A0A1I7BAN3"/>
<keyword evidence="5" id="KW-0720">Serine protease</keyword>
<evidence type="ECO:0000259" key="8">
    <source>
        <dbReference type="Pfam" id="PF17676"/>
    </source>
</evidence>
<dbReference type="CDD" id="cd07025">
    <property type="entry name" value="Peptidase_S66"/>
    <property type="match status" value="1"/>
</dbReference>
<dbReference type="InterPro" id="IPR040921">
    <property type="entry name" value="Peptidase_S66C"/>
</dbReference>
<feature type="active site" description="Charge relay system" evidence="6">
    <location>
        <position position="270"/>
    </location>
</feature>
<evidence type="ECO:0000313" key="9">
    <source>
        <dbReference type="EMBL" id="SFT84188.1"/>
    </source>
</evidence>
<reference evidence="9 10" key="1">
    <citation type="submission" date="2016-10" db="EMBL/GenBank/DDBJ databases">
        <authorList>
            <person name="de Groot N.N."/>
        </authorList>
    </citation>
    <scope>NUCLEOTIDE SEQUENCE [LARGE SCALE GENOMIC DNA]</scope>
    <source>
        <strain evidence="9 10">CGMCC 1.7005</strain>
    </source>
</reference>
<feature type="active site" description="Nucleophile" evidence="6">
    <location>
        <position position="109"/>
    </location>
</feature>
<feature type="domain" description="LD-carboxypeptidase C-terminal" evidence="8">
    <location>
        <begin position="169"/>
        <end position="285"/>
    </location>
</feature>
<dbReference type="Pfam" id="PF02016">
    <property type="entry name" value="Peptidase_S66"/>
    <property type="match status" value="1"/>
</dbReference>
<dbReference type="InterPro" id="IPR027461">
    <property type="entry name" value="Carboxypeptidase_A_C_sf"/>
</dbReference>
<feature type="domain" description="LD-carboxypeptidase N-terminal" evidence="7">
    <location>
        <begin position="13"/>
        <end position="128"/>
    </location>
</feature>
<dbReference type="OrthoDB" id="9807329at2"/>
<dbReference type="Pfam" id="PF17676">
    <property type="entry name" value="Peptidase_S66C"/>
    <property type="match status" value="1"/>
</dbReference>
<feature type="active site" description="Charge relay system" evidence="6">
    <location>
        <position position="200"/>
    </location>
</feature>
<evidence type="ECO:0000256" key="2">
    <source>
        <dbReference type="ARBA" id="ARBA00022645"/>
    </source>
</evidence>
<name>A0A1I7BAN3_9FLAO</name>
<evidence type="ECO:0000256" key="6">
    <source>
        <dbReference type="PIRSR" id="PIRSR028757-1"/>
    </source>
</evidence>
<gene>
    <name evidence="9" type="ORF">SAMN05216474_2624</name>
</gene>
<dbReference type="SUPFAM" id="SSF52317">
    <property type="entry name" value="Class I glutamine amidotransferase-like"/>
    <property type="match status" value="1"/>
</dbReference>
<dbReference type="Gene3D" id="3.40.50.10740">
    <property type="entry name" value="Class I glutamine amidotransferase-like"/>
    <property type="match status" value="1"/>
</dbReference>
<accession>A0A1I7BAN3</accession>
<dbReference type="InterPro" id="IPR003507">
    <property type="entry name" value="S66_fam"/>
</dbReference>
<comment type="similarity">
    <text evidence="1">Belongs to the peptidase S66 family.</text>
</comment>
<evidence type="ECO:0000313" key="10">
    <source>
        <dbReference type="Proteomes" id="UP000236454"/>
    </source>
</evidence>
<keyword evidence="10" id="KW-1185">Reference proteome</keyword>
<dbReference type="SUPFAM" id="SSF141986">
    <property type="entry name" value="LD-carboxypeptidase A C-terminal domain-like"/>
    <property type="match status" value="1"/>
</dbReference>
<dbReference type="Proteomes" id="UP000236454">
    <property type="component" value="Unassembled WGS sequence"/>
</dbReference>
<keyword evidence="3" id="KW-0645">Protease</keyword>
<dbReference type="RefSeq" id="WP_090251217.1">
    <property type="nucleotide sequence ID" value="NZ_FPAS01000005.1"/>
</dbReference>
<dbReference type="GO" id="GO:0008236">
    <property type="term" value="F:serine-type peptidase activity"/>
    <property type="evidence" value="ECO:0007669"/>
    <property type="project" value="UniProtKB-KW"/>
</dbReference>
<dbReference type="InterPro" id="IPR029062">
    <property type="entry name" value="Class_I_gatase-like"/>
</dbReference>